<feature type="transmembrane region" description="Helical" evidence="4">
    <location>
        <begin position="111"/>
        <end position="129"/>
    </location>
</feature>
<dbReference type="InterPro" id="IPR020846">
    <property type="entry name" value="MFS_dom"/>
</dbReference>
<dbReference type="InterPro" id="IPR036259">
    <property type="entry name" value="MFS_trans_sf"/>
</dbReference>
<gene>
    <name evidence="6" type="ORF">BZA70DRAFT_78829</name>
</gene>
<feature type="transmembrane region" description="Helical" evidence="4">
    <location>
        <begin position="198"/>
        <end position="217"/>
    </location>
</feature>
<proteinExistence type="inferred from homology"/>
<evidence type="ECO:0000256" key="4">
    <source>
        <dbReference type="SAM" id="Phobius"/>
    </source>
</evidence>
<comment type="caution">
    <text evidence="6">The sequence shown here is derived from an EMBL/GenBank/DDBJ whole genome shotgun (WGS) entry which is preliminary data.</text>
</comment>
<dbReference type="SUPFAM" id="SSF103473">
    <property type="entry name" value="MFS general substrate transporter"/>
    <property type="match status" value="1"/>
</dbReference>
<feature type="transmembrane region" description="Helical" evidence="4">
    <location>
        <begin position="307"/>
        <end position="326"/>
    </location>
</feature>
<evidence type="ECO:0000256" key="2">
    <source>
        <dbReference type="ARBA" id="ARBA00006727"/>
    </source>
</evidence>
<reference evidence="6 7" key="1">
    <citation type="submission" date="2024-03" db="EMBL/GenBank/DDBJ databases">
        <title>Genome-scale model development and genomic sequencing of the oleaginous clade Lipomyces.</title>
        <authorList>
            <consortium name="Lawrence Berkeley National Laboratory"/>
            <person name="Czajka J.J."/>
            <person name="Han Y."/>
            <person name="Kim J."/>
            <person name="Mondo S.J."/>
            <person name="Hofstad B.A."/>
            <person name="Robles A."/>
            <person name="Haridas S."/>
            <person name="Riley R."/>
            <person name="LaButti K."/>
            <person name="Pangilinan J."/>
            <person name="Andreopoulos W."/>
            <person name="Lipzen A."/>
            <person name="Yan J."/>
            <person name="Wang M."/>
            <person name="Ng V."/>
            <person name="Grigoriev I.V."/>
            <person name="Spatafora J.W."/>
            <person name="Magnuson J.K."/>
            <person name="Baker S.E."/>
            <person name="Pomraning K.R."/>
        </authorList>
    </citation>
    <scope>NUCLEOTIDE SEQUENCE [LARGE SCALE GENOMIC DNA]</scope>
    <source>
        <strain evidence="6 7">Phaff 52-87</strain>
    </source>
</reference>
<feature type="transmembrane region" description="Helical" evidence="4">
    <location>
        <begin position="431"/>
        <end position="453"/>
    </location>
</feature>
<feature type="transmembrane region" description="Helical" evidence="4">
    <location>
        <begin position="136"/>
        <end position="156"/>
    </location>
</feature>
<dbReference type="EMBL" id="JBBJBU010000012">
    <property type="protein sequence ID" value="KAK7203387.1"/>
    <property type="molecule type" value="Genomic_DNA"/>
</dbReference>
<evidence type="ECO:0000313" key="6">
    <source>
        <dbReference type="EMBL" id="KAK7203387.1"/>
    </source>
</evidence>
<comment type="subcellular location">
    <subcellularLocation>
        <location evidence="1">Membrane</location>
        <topology evidence="1">Multi-pass membrane protein</topology>
    </subcellularLocation>
</comment>
<feature type="transmembrane region" description="Helical" evidence="4">
    <location>
        <begin position="369"/>
        <end position="394"/>
    </location>
</feature>
<organism evidence="6 7">
    <name type="scientific">Myxozyma melibiosi</name>
    <dbReference type="NCBI Taxonomy" id="54550"/>
    <lineage>
        <taxon>Eukaryota</taxon>
        <taxon>Fungi</taxon>
        <taxon>Dikarya</taxon>
        <taxon>Ascomycota</taxon>
        <taxon>Saccharomycotina</taxon>
        <taxon>Lipomycetes</taxon>
        <taxon>Lipomycetales</taxon>
        <taxon>Lipomycetaceae</taxon>
        <taxon>Myxozyma</taxon>
    </lineage>
</organism>
<dbReference type="PANTHER" id="PTHR11360">
    <property type="entry name" value="MONOCARBOXYLATE TRANSPORTER"/>
    <property type="match status" value="1"/>
</dbReference>
<keyword evidence="4" id="KW-0812">Transmembrane</keyword>
<feature type="transmembrane region" description="Helical" evidence="4">
    <location>
        <begin position="162"/>
        <end position="186"/>
    </location>
</feature>
<dbReference type="RefSeq" id="XP_064766420.1">
    <property type="nucleotide sequence ID" value="XM_064915406.1"/>
</dbReference>
<evidence type="ECO:0000256" key="1">
    <source>
        <dbReference type="ARBA" id="ARBA00004141"/>
    </source>
</evidence>
<feature type="region of interest" description="Disordered" evidence="3">
    <location>
        <begin position="1"/>
        <end position="55"/>
    </location>
</feature>
<feature type="transmembrane region" description="Helical" evidence="4">
    <location>
        <begin position="229"/>
        <end position="251"/>
    </location>
</feature>
<accession>A0ABR1F0T4</accession>
<sequence length="466" mass="50884">MIDRSPSSSEKSQLGLAPEEVQSEKSEQYSGNEPLDALESPSDLDLAPEASSEKLENAEEITYPEGGRMAWTVAFGSWCAMFASFGLWNSLGIFESYLCENQLSEYSSGTVSWIFSVYSFLFYFCGLQVGPIYDKYGLQVLVSIGFVGLVVALMMFSLCTEYYQFFLSFGVLGGISCSMIFTPSIAVVSQWFHARRGVATGLVCTGGSLGGIVFPMMTRSLLPQVGYGWSIRIMAFIVLFMSVCSVLCMKTRLERKSGKSAMMDLRMFKDRLFAATALGNFMIEWALQIPATYFMNYAISQGVTEDFGYGLVAIMNAASVFGRFIPGYYADKYGAFNLLVITVALCGLFNLTMWLPIATIDKRNIGGQIAYLICFGFASGTGISLVPVCFAQICDIRNYGKTYGTAYTLASIATLTGTPIAGAILKSMDNHYAGLVGFCGACYVVATVLLVFARCFGSSSKLWVVY</sequence>
<feature type="domain" description="Major facilitator superfamily (MFS) profile" evidence="5">
    <location>
        <begin position="69"/>
        <end position="466"/>
    </location>
</feature>
<dbReference type="InterPro" id="IPR050327">
    <property type="entry name" value="Proton-linked_MCT"/>
</dbReference>
<keyword evidence="4" id="KW-1133">Transmembrane helix</keyword>
<evidence type="ECO:0000259" key="5">
    <source>
        <dbReference type="PROSITE" id="PS50850"/>
    </source>
</evidence>
<dbReference type="PANTHER" id="PTHR11360:SF177">
    <property type="entry name" value="RIBOFLAVIN TRANSPORTER MCH5"/>
    <property type="match status" value="1"/>
</dbReference>
<dbReference type="PROSITE" id="PS50850">
    <property type="entry name" value="MFS"/>
    <property type="match status" value="1"/>
</dbReference>
<name>A0ABR1F0T4_9ASCO</name>
<feature type="transmembrane region" description="Helical" evidence="4">
    <location>
        <begin position="272"/>
        <end position="295"/>
    </location>
</feature>
<dbReference type="Gene3D" id="1.20.1250.20">
    <property type="entry name" value="MFS general substrate transporter like domains"/>
    <property type="match status" value="2"/>
</dbReference>
<keyword evidence="7" id="KW-1185">Reference proteome</keyword>
<dbReference type="GeneID" id="90040918"/>
<feature type="transmembrane region" description="Helical" evidence="4">
    <location>
        <begin position="69"/>
        <end position="91"/>
    </location>
</feature>
<feature type="compositionally biased region" description="Polar residues" evidence="3">
    <location>
        <begin position="1"/>
        <end position="12"/>
    </location>
</feature>
<dbReference type="InterPro" id="IPR011701">
    <property type="entry name" value="MFS"/>
</dbReference>
<evidence type="ECO:0000256" key="3">
    <source>
        <dbReference type="SAM" id="MobiDB-lite"/>
    </source>
</evidence>
<feature type="transmembrane region" description="Helical" evidence="4">
    <location>
        <begin position="338"/>
        <end position="357"/>
    </location>
</feature>
<protein>
    <submittedName>
        <fullName evidence="6">Major facilitator superfamily domain-containing protein</fullName>
    </submittedName>
</protein>
<dbReference type="Proteomes" id="UP001498771">
    <property type="component" value="Unassembled WGS sequence"/>
</dbReference>
<dbReference type="CDD" id="cd17352">
    <property type="entry name" value="MFS_MCT_SLC16"/>
    <property type="match status" value="1"/>
</dbReference>
<comment type="similarity">
    <text evidence="2">Belongs to the major facilitator superfamily. Monocarboxylate porter (TC 2.A.1.13) family.</text>
</comment>
<feature type="transmembrane region" description="Helical" evidence="4">
    <location>
        <begin position="406"/>
        <end position="425"/>
    </location>
</feature>
<keyword evidence="4" id="KW-0472">Membrane</keyword>
<dbReference type="Pfam" id="PF07690">
    <property type="entry name" value="MFS_1"/>
    <property type="match status" value="1"/>
</dbReference>
<evidence type="ECO:0000313" key="7">
    <source>
        <dbReference type="Proteomes" id="UP001498771"/>
    </source>
</evidence>